<dbReference type="InterPro" id="IPR017907">
    <property type="entry name" value="Znf_RING_CS"/>
</dbReference>
<dbReference type="GO" id="GO:1990841">
    <property type="term" value="F:promoter-specific chromatin binding"/>
    <property type="evidence" value="ECO:0007669"/>
    <property type="project" value="TreeGrafter"/>
</dbReference>
<evidence type="ECO:0000256" key="2">
    <source>
        <dbReference type="ARBA" id="ARBA00022723"/>
    </source>
</evidence>
<evidence type="ECO:0000256" key="1">
    <source>
        <dbReference type="ARBA" id="ARBA00004123"/>
    </source>
</evidence>
<name>R7TA34_CAPTE</name>
<dbReference type="PROSITE" id="PS00518">
    <property type="entry name" value="ZF_RING_1"/>
    <property type="match status" value="1"/>
</dbReference>
<dbReference type="OMA" id="HSCKESQ"/>
<keyword evidence="2" id="KW-0479">Metal-binding</keyword>
<dbReference type="GO" id="GO:0035102">
    <property type="term" value="C:PRC1 complex"/>
    <property type="evidence" value="ECO:0007669"/>
    <property type="project" value="TreeGrafter"/>
</dbReference>
<gene>
    <name evidence="9" type="ORF">CAPTEDRAFT_170143</name>
</gene>
<dbReference type="SMART" id="SM00184">
    <property type="entry name" value="RING"/>
    <property type="match status" value="1"/>
</dbReference>
<proteinExistence type="predicted"/>
<dbReference type="AlphaFoldDB" id="R7TA34"/>
<dbReference type="OrthoDB" id="1305878at2759"/>
<dbReference type="InterPro" id="IPR001841">
    <property type="entry name" value="Znf_RING"/>
</dbReference>
<protein>
    <recommendedName>
        <fullName evidence="8">RING-type domain-containing protein</fullName>
    </recommendedName>
</protein>
<sequence>MNDQARVSVKSLNDHLICVLCGGYFISATAITECLHTFCKDCIVRYLETSIYCPVCDTLVHKTKPTLCLRRDNATQDLVYKLVPKLLTNEVQRRRAFYSQNHPPLNHVTNTTPHEDHVTKRARKFFTEDEKMSVQLLLSDNGKPVSLSKKRKRDEEAPLKEPQCRYLLCPALLTIGLVKKFLRLKLDLKPKYQIDVFHTTESLKDHFSLMDIAYIYNWTRAQPLALHYSIYDTSPRPRPSTKRVTYNLPPLNTSPPPSPYSSPEYGVRSFNQGFYIRETSHAVIREISFSKKCKRKRGRPKKLQPVENRNFTFQNTKDRLKAPVCFAQELLSDIEADCSECSIRGVIMNSNDGGLCDQTIDRVPRSSTPVHDPFRKSPVLSTDNDSGYEASDMPKDFAMLRFNSDEETD</sequence>
<keyword evidence="11" id="KW-1185">Reference proteome</keyword>
<keyword evidence="3 6" id="KW-0863">Zinc-finger</keyword>
<dbReference type="Pfam" id="PF16207">
    <property type="entry name" value="RAWUL"/>
    <property type="match status" value="1"/>
</dbReference>
<feature type="domain" description="RING-type" evidence="8">
    <location>
        <begin position="18"/>
        <end position="57"/>
    </location>
</feature>
<comment type="subcellular location">
    <subcellularLocation>
        <location evidence="1">Nucleus</location>
    </subcellularLocation>
</comment>
<dbReference type="CDD" id="cd17082">
    <property type="entry name" value="RAWUL_PCGF2_like"/>
    <property type="match status" value="1"/>
</dbReference>
<dbReference type="Gene3D" id="3.10.20.90">
    <property type="entry name" value="Phosphatidylinositol 3-kinase Catalytic Subunit, Chain A, domain 1"/>
    <property type="match status" value="1"/>
</dbReference>
<dbReference type="EMBL" id="KB310836">
    <property type="protein sequence ID" value="ELT90613.1"/>
    <property type="molecule type" value="Genomic_DNA"/>
</dbReference>
<evidence type="ECO:0000256" key="6">
    <source>
        <dbReference type="PROSITE-ProRule" id="PRU00175"/>
    </source>
</evidence>
<feature type="region of interest" description="Disordered" evidence="7">
    <location>
        <begin position="362"/>
        <end position="392"/>
    </location>
</feature>
<dbReference type="SUPFAM" id="SSF57850">
    <property type="entry name" value="RING/U-box"/>
    <property type="match status" value="1"/>
</dbReference>
<dbReference type="InterPro" id="IPR032443">
    <property type="entry name" value="RAWUL"/>
</dbReference>
<dbReference type="GO" id="GO:0008270">
    <property type="term" value="F:zinc ion binding"/>
    <property type="evidence" value="ECO:0007669"/>
    <property type="project" value="UniProtKB-KW"/>
</dbReference>
<dbReference type="Pfam" id="PF13923">
    <property type="entry name" value="zf-C3HC4_2"/>
    <property type="match status" value="1"/>
</dbReference>
<dbReference type="PANTHER" id="PTHR10825:SF72">
    <property type="entry name" value="UBIQUITIN-LIKE DOMAIN-CONTAINING PROTEIN"/>
    <property type="match status" value="1"/>
</dbReference>
<dbReference type="PROSITE" id="PS50089">
    <property type="entry name" value="ZF_RING_2"/>
    <property type="match status" value="1"/>
</dbReference>
<dbReference type="PANTHER" id="PTHR10825">
    <property type="entry name" value="RING FINGER DOMAIN-CONTAINING, POLYCOMB GROUP COMPONENT"/>
    <property type="match status" value="1"/>
</dbReference>
<evidence type="ECO:0000256" key="3">
    <source>
        <dbReference type="ARBA" id="ARBA00022771"/>
    </source>
</evidence>
<reference evidence="9 11" key="2">
    <citation type="journal article" date="2013" name="Nature">
        <title>Insights into bilaterian evolution from three spiralian genomes.</title>
        <authorList>
            <person name="Simakov O."/>
            <person name="Marletaz F."/>
            <person name="Cho S.J."/>
            <person name="Edsinger-Gonzales E."/>
            <person name="Havlak P."/>
            <person name="Hellsten U."/>
            <person name="Kuo D.H."/>
            <person name="Larsson T."/>
            <person name="Lv J."/>
            <person name="Arendt D."/>
            <person name="Savage R."/>
            <person name="Osoegawa K."/>
            <person name="de Jong P."/>
            <person name="Grimwood J."/>
            <person name="Chapman J.A."/>
            <person name="Shapiro H."/>
            <person name="Aerts A."/>
            <person name="Otillar R.P."/>
            <person name="Terry A.Y."/>
            <person name="Boore J.L."/>
            <person name="Grigoriev I.V."/>
            <person name="Lindberg D.R."/>
            <person name="Seaver E.C."/>
            <person name="Weisblat D.A."/>
            <person name="Putnam N.H."/>
            <person name="Rokhsar D.S."/>
        </authorList>
    </citation>
    <scope>NUCLEOTIDE SEQUENCE</scope>
    <source>
        <strain evidence="9 11">I ESC-2004</strain>
    </source>
</reference>
<reference evidence="11" key="1">
    <citation type="submission" date="2012-12" db="EMBL/GenBank/DDBJ databases">
        <authorList>
            <person name="Hellsten U."/>
            <person name="Grimwood J."/>
            <person name="Chapman J.A."/>
            <person name="Shapiro H."/>
            <person name="Aerts A."/>
            <person name="Otillar R.P."/>
            <person name="Terry A.Y."/>
            <person name="Boore J.L."/>
            <person name="Simakov O."/>
            <person name="Marletaz F."/>
            <person name="Cho S.-J."/>
            <person name="Edsinger-Gonzales E."/>
            <person name="Havlak P."/>
            <person name="Kuo D.-H."/>
            <person name="Larsson T."/>
            <person name="Lv J."/>
            <person name="Arendt D."/>
            <person name="Savage R."/>
            <person name="Osoegawa K."/>
            <person name="de Jong P."/>
            <person name="Lindberg D.R."/>
            <person name="Seaver E.C."/>
            <person name="Weisblat D.A."/>
            <person name="Putnam N.H."/>
            <person name="Grigoriev I.V."/>
            <person name="Rokhsar D.S."/>
        </authorList>
    </citation>
    <scope>NUCLEOTIDE SEQUENCE</scope>
    <source>
        <strain evidence="11">I ESC-2004</strain>
    </source>
</reference>
<organism evidence="9">
    <name type="scientific">Capitella teleta</name>
    <name type="common">Polychaete worm</name>
    <dbReference type="NCBI Taxonomy" id="283909"/>
    <lineage>
        <taxon>Eukaryota</taxon>
        <taxon>Metazoa</taxon>
        <taxon>Spiralia</taxon>
        <taxon>Lophotrochozoa</taxon>
        <taxon>Annelida</taxon>
        <taxon>Polychaeta</taxon>
        <taxon>Sedentaria</taxon>
        <taxon>Scolecida</taxon>
        <taxon>Capitellidae</taxon>
        <taxon>Capitella</taxon>
    </lineage>
</organism>
<reference evidence="10" key="3">
    <citation type="submission" date="2015-06" db="UniProtKB">
        <authorList>
            <consortium name="EnsemblMetazoa"/>
        </authorList>
    </citation>
    <scope>IDENTIFICATION</scope>
</reference>
<dbReference type="EnsemblMetazoa" id="CapteT170143">
    <property type="protein sequence ID" value="CapteP170143"/>
    <property type="gene ID" value="CapteG170143"/>
</dbReference>
<evidence type="ECO:0000256" key="5">
    <source>
        <dbReference type="ARBA" id="ARBA00023242"/>
    </source>
</evidence>
<keyword evidence="4" id="KW-0862">Zinc</keyword>
<dbReference type="HOGENOM" id="CLU_673090_0_0_1"/>
<evidence type="ECO:0000259" key="8">
    <source>
        <dbReference type="PROSITE" id="PS50089"/>
    </source>
</evidence>
<evidence type="ECO:0000313" key="9">
    <source>
        <dbReference type="EMBL" id="ELT90613.1"/>
    </source>
</evidence>
<dbReference type="GO" id="GO:0000122">
    <property type="term" value="P:negative regulation of transcription by RNA polymerase II"/>
    <property type="evidence" value="ECO:0007669"/>
    <property type="project" value="TreeGrafter"/>
</dbReference>
<accession>R7TA34</accession>
<evidence type="ECO:0000313" key="11">
    <source>
        <dbReference type="Proteomes" id="UP000014760"/>
    </source>
</evidence>
<dbReference type="Gene3D" id="3.30.40.10">
    <property type="entry name" value="Zinc/RING finger domain, C3HC4 (zinc finger)"/>
    <property type="match status" value="1"/>
</dbReference>
<dbReference type="InterPro" id="IPR013083">
    <property type="entry name" value="Znf_RING/FYVE/PHD"/>
</dbReference>
<evidence type="ECO:0000256" key="4">
    <source>
        <dbReference type="ARBA" id="ARBA00022833"/>
    </source>
</evidence>
<dbReference type="FunFam" id="3.30.40.10:FF:000122">
    <property type="entry name" value="polycomb group RING finger protein 1"/>
    <property type="match status" value="1"/>
</dbReference>
<keyword evidence="5" id="KW-0539">Nucleus</keyword>
<dbReference type="STRING" id="283909.R7TA34"/>
<evidence type="ECO:0000313" key="10">
    <source>
        <dbReference type="EnsemblMetazoa" id="CapteP170143"/>
    </source>
</evidence>
<dbReference type="Proteomes" id="UP000014760">
    <property type="component" value="Unassembled WGS sequence"/>
</dbReference>
<dbReference type="EMBL" id="AMQN01003055">
    <property type="status" value="NOT_ANNOTATED_CDS"/>
    <property type="molecule type" value="Genomic_DNA"/>
</dbReference>
<evidence type="ECO:0000256" key="7">
    <source>
        <dbReference type="SAM" id="MobiDB-lite"/>
    </source>
</evidence>